<feature type="transmembrane region" description="Helical" evidence="2">
    <location>
        <begin position="396"/>
        <end position="412"/>
    </location>
</feature>
<keyword evidence="2" id="KW-0472">Membrane</keyword>
<dbReference type="EMBL" id="JAVRJZ010000016">
    <property type="protein sequence ID" value="KAK2711618.1"/>
    <property type="molecule type" value="Genomic_DNA"/>
</dbReference>
<name>A0AA88HMJ5_ARTSF</name>
<keyword evidence="2" id="KW-0812">Transmembrane</keyword>
<gene>
    <name evidence="4" type="ORF">QYM36_012685</name>
</gene>
<dbReference type="Proteomes" id="UP001187531">
    <property type="component" value="Unassembled WGS sequence"/>
</dbReference>
<keyword evidence="2" id="KW-1133">Transmembrane helix</keyword>
<proteinExistence type="predicted"/>
<feature type="coiled-coil region" evidence="1">
    <location>
        <begin position="185"/>
        <end position="212"/>
    </location>
</feature>
<reference evidence="4" key="1">
    <citation type="submission" date="2023-07" db="EMBL/GenBank/DDBJ databases">
        <title>Chromosome-level genome assembly of Artemia franciscana.</title>
        <authorList>
            <person name="Jo E."/>
        </authorList>
    </citation>
    <scope>NUCLEOTIDE SEQUENCE</scope>
    <source>
        <tissue evidence="4">Whole body</tissue>
    </source>
</reference>
<keyword evidence="5" id="KW-1185">Reference proteome</keyword>
<evidence type="ECO:0000256" key="1">
    <source>
        <dbReference type="SAM" id="Coils"/>
    </source>
</evidence>
<dbReference type="PANTHER" id="PTHR33538">
    <property type="entry name" value="PROTEIN GAMETE EXPRESSED 1"/>
    <property type="match status" value="1"/>
</dbReference>
<dbReference type="InterPro" id="IPR040346">
    <property type="entry name" value="GEX1/Brambleberry"/>
</dbReference>
<comment type="caution">
    <text evidence="4">The sequence shown here is derived from an EMBL/GenBank/DDBJ whole genome shotgun (WGS) entry which is preliminary data.</text>
</comment>
<evidence type="ECO:0000256" key="3">
    <source>
        <dbReference type="SAM" id="SignalP"/>
    </source>
</evidence>
<keyword evidence="3" id="KW-0732">Signal</keyword>
<evidence type="ECO:0000256" key="2">
    <source>
        <dbReference type="SAM" id="Phobius"/>
    </source>
</evidence>
<protein>
    <recommendedName>
        <fullName evidence="6">Protein brambleberry</fullName>
    </recommendedName>
</protein>
<sequence length="603" mass="67606">MKLLLLVLFFLLVPSNGQILKWILGLTNDEVPEKPKEIHKVEAIDLSNAALPNSHLSYESPMESEDAFLTEAKKFLASQKDLTPLDLCFHKVVIQLQERCDRMNEDELSRFSIALLNCQAGYEGRKTYLCTADMTLRECTGSMDGDAWNAYQLFKTRARGVCTLLRQQQFKLQAEIAVNKLMMAAKQQLDGLAELSTQTEQLEQNIGDTLNTVIDGNDKLLQQHDSLVSAHELMAGKITGNLEQLAEEKALIAAGHNEVAAILGKLKSRIDETLQELCVQSQAQQSNHQEIIADLRNLDDTITSIQEHLSSSLSDVLNQQITSSKIQRDSLESLTVINDTLKHLSNLSLKTKTQLDWIESYLTYTGSNIQTIKSWALHSGYLIGGMISTSFLQAPWITRLALILILPINLSAELAQNRSMNWKSLLVVLFAVTFSYSLLKLLFRVLEGSRKSLKKRIDETSQTSAPDLSPRHFFRSRDLPLRRPSIHDYDNIAHSTFLDNSHEVLVSGSFHPSSVQALDDTRLSESHHSLRPRTPKHELSTRLRALTPETFSQGNTPRRRKGHICNALTRAGIRCKNPVLIGGFCHRHEDGASTVGTTSPLHF</sequence>
<accession>A0AA88HMJ5</accession>
<evidence type="ECO:0008006" key="6">
    <source>
        <dbReference type="Google" id="ProtNLM"/>
    </source>
</evidence>
<dbReference type="PANTHER" id="PTHR33538:SF1">
    <property type="entry name" value="PROTEIN BRAMBLEBERRY"/>
    <property type="match status" value="1"/>
</dbReference>
<feature type="transmembrane region" description="Helical" evidence="2">
    <location>
        <begin position="424"/>
        <end position="443"/>
    </location>
</feature>
<feature type="chain" id="PRO_5041663285" description="Protein brambleberry" evidence="3">
    <location>
        <begin position="18"/>
        <end position="603"/>
    </location>
</feature>
<keyword evidence="1" id="KW-0175">Coiled coil</keyword>
<evidence type="ECO:0000313" key="4">
    <source>
        <dbReference type="EMBL" id="KAK2711618.1"/>
    </source>
</evidence>
<feature type="signal peptide" evidence="3">
    <location>
        <begin position="1"/>
        <end position="17"/>
    </location>
</feature>
<organism evidence="4 5">
    <name type="scientific">Artemia franciscana</name>
    <name type="common">Brine shrimp</name>
    <name type="synonym">Artemia sanfranciscana</name>
    <dbReference type="NCBI Taxonomy" id="6661"/>
    <lineage>
        <taxon>Eukaryota</taxon>
        <taxon>Metazoa</taxon>
        <taxon>Ecdysozoa</taxon>
        <taxon>Arthropoda</taxon>
        <taxon>Crustacea</taxon>
        <taxon>Branchiopoda</taxon>
        <taxon>Anostraca</taxon>
        <taxon>Artemiidae</taxon>
        <taxon>Artemia</taxon>
    </lineage>
</organism>
<dbReference type="AlphaFoldDB" id="A0AA88HMJ5"/>
<evidence type="ECO:0000313" key="5">
    <source>
        <dbReference type="Proteomes" id="UP001187531"/>
    </source>
</evidence>